<dbReference type="PANTHER" id="PTHR35089:SF1">
    <property type="entry name" value="CHAPERONE PROTEIN SKP"/>
    <property type="match status" value="1"/>
</dbReference>
<dbReference type="PANTHER" id="PTHR35089">
    <property type="entry name" value="CHAPERONE PROTEIN SKP"/>
    <property type="match status" value="1"/>
</dbReference>
<evidence type="ECO:0000313" key="6">
    <source>
        <dbReference type="Proteomes" id="UP000199437"/>
    </source>
</evidence>
<feature type="coiled-coil region" evidence="3">
    <location>
        <begin position="40"/>
        <end position="67"/>
    </location>
</feature>
<keyword evidence="6" id="KW-1185">Reference proteome</keyword>
<organism evidence="5 6">
    <name type="scientific">Roseivirga pacifica</name>
    <dbReference type="NCBI Taxonomy" id="1267423"/>
    <lineage>
        <taxon>Bacteria</taxon>
        <taxon>Pseudomonadati</taxon>
        <taxon>Bacteroidota</taxon>
        <taxon>Cytophagia</taxon>
        <taxon>Cytophagales</taxon>
        <taxon>Roseivirgaceae</taxon>
        <taxon>Roseivirga</taxon>
    </lineage>
</organism>
<dbReference type="GO" id="GO:0050821">
    <property type="term" value="P:protein stabilization"/>
    <property type="evidence" value="ECO:0007669"/>
    <property type="project" value="TreeGrafter"/>
</dbReference>
<gene>
    <name evidence="5" type="ORF">SAMN05216290_0910</name>
</gene>
<dbReference type="OrthoDB" id="9788552at2"/>
<dbReference type="Gene3D" id="3.30.910.20">
    <property type="entry name" value="Skp domain"/>
    <property type="match status" value="1"/>
</dbReference>
<dbReference type="Pfam" id="PF03938">
    <property type="entry name" value="OmpH"/>
    <property type="match status" value="1"/>
</dbReference>
<evidence type="ECO:0000313" key="5">
    <source>
        <dbReference type="EMBL" id="SEV95716.1"/>
    </source>
</evidence>
<dbReference type="Proteomes" id="UP000199437">
    <property type="component" value="Unassembled WGS sequence"/>
</dbReference>
<keyword evidence="2 4" id="KW-0732">Signal</keyword>
<accession>A0A1I0N3S0</accession>
<sequence length="179" mass="20565">MRNFFSTIVFSILIFNFAPANTVQAQKIGHLDSEYVLEQMPEYDEKIKELEELASTYDKEVRSLYGEVEKMRAALRADEVLLTAAMKADRQKAIEAKEQEALKRYTELFGNDGLYYKKVDELVKPLREKVSLAAEAVAKRHGLDYILDKASSIGIIYSNPTHDYTEFVMEELGLKIERN</sequence>
<dbReference type="STRING" id="1267423.SAMN05216290_0910"/>
<dbReference type="GO" id="GO:0005829">
    <property type="term" value="C:cytosol"/>
    <property type="evidence" value="ECO:0007669"/>
    <property type="project" value="TreeGrafter"/>
</dbReference>
<proteinExistence type="inferred from homology"/>
<dbReference type="InterPro" id="IPR024930">
    <property type="entry name" value="Skp_dom_sf"/>
</dbReference>
<dbReference type="SUPFAM" id="SSF111384">
    <property type="entry name" value="OmpH-like"/>
    <property type="match status" value="1"/>
</dbReference>
<dbReference type="InterPro" id="IPR005632">
    <property type="entry name" value="Chaperone_Skp"/>
</dbReference>
<feature type="chain" id="PRO_5011560240" evidence="4">
    <location>
        <begin position="21"/>
        <end position="179"/>
    </location>
</feature>
<dbReference type="GO" id="GO:0051082">
    <property type="term" value="F:unfolded protein binding"/>
    <property type="evidence" value="ECO:0007669"/>
    <property type="project" value="InterPro"/>
</dbReference>
<feature type="signal peptide" evidence="4">
    <location>
        <begin position="1"/>
        <end position="20"/>
    </location>
</feature>
<dbReference type="AlphaFoldDB" id="A0A1I0N3S0"/>
<keyword evidence="3" id="KW-0175">Coiled coil</keyword>
<evidence type="ECO:0000256" key="4">
    <source>
        <dbReference type="SAM" id="SignalP"/>
    </source>
</evidence>
<protein>
    <submittedName>
        <fullName evidence="5">Periplasmic chaperone for outer membrane proteins Skp</fullName>
    </submittedName>
</protein>
<evidence type="ECO:0000256" key="3">
    <source>
        <dbReference type="SAM" id="Coils"/>
    </source>
</evidence>
<comment type="similarity">
    <text evidence="1">Belongs to the Skp family.</text>
</comment>
<dbReference type="EMBL" id="FOIR01000001">
    <property type="protein sequence ID" value="SEV95716.1"/>
    <property type="molecule type" value="Genomic_DNA"/>
</dbReference>
<dbReference type="SMART" id="SM00935">
    <property type="entry name" value="OmpH"/>
    <property type="match status" value="1"/>
</dbReference>
<dbReference type="GeneID" id="99985649"/>
<evidence type="ECO:0000256" key="2">
    <source>
        <dbReference type="ARBA" id="ARBA00022729"/>
    </source>
</evidence>
<name>A0A1I0N3S0_9BACT</name>
<reference evidence="6" key="1">
    <citation type="submission" date="2016-10" db="EMBL/GenBank/DDBJ databases">
        <authorList>
            <person name="Varghese N."/>
            <person name="Submissions S."/>
        </authorList>
    </citation>
    <scope>NUCLEOTIDE SEQUENCE [LARGE SCALE GENOMIC DNA]</scope>
    <source>
        <strain evidence="6">CGMCC 1.12402</strain>
    </source>
</reference>
<dbReference type="RefSeq" id="WP_090257279.1">
    <property type="nucleotide sequence ID" value="NZ_FOIR01000001.1"/>
</dbReference>
<evidence type="ECO:0000256" key="1">
    <source>
        <dbReference type="ARBA" id="ARBA00009091"/>
    </source>
</evidence>